<dbReference type="SUPFAM" id="SSF53697">
    <property type="entry name" value="SIS domain"/>
    <property type="match status" value="1"/>
</dbReference>
<dbReference type="CDD" id="cd05016">
    <property type="entry name" value="SIS_PGI_2"/>
    <property type="match status" value="1"/>
</dbReference>
<dbReference type="InterPro" id="IPR046348">
    <property type="entry name" value="SIS_dom_sf"/>
</dbReference>
<evidence type="ECO:0000256" key="5">
    <source>
        <dbReference type="RuleBase" id="RU000612"/>
    </source>
</evidence>
<comment type="function">
    <text evidence="4">Catalyzes the reversible isomerization of glucose-6-phosphate to fructose-6-phosphate.</text>
</comment>
<dbReference type="GO" id="GO:0048029">
    <property type="term" value="F:monosaccharide binding"/>
    <property type="evidence" value="ECO:0007669"/>
    <property type="project" value="TreeGrafter"/>
</dbReference>
<dbReference type="GO" id="GO:0004347">
    <property type="term" value="F:glucose-6-phosphate isomerase activity"/>
    <property type="evidence" value="ECO:0007669"/>
    <property type="project" value="UniProtKB-UniRule"/>
</dbReference>
<comment type="caution">
    <text evidence="6">The sequence shown here is derived from an EMBL/GenBank/DDBJ whole genome shotgun (WGS) entry which is preliminary data.</text>
</comment>
<keyword evidence="4" id="KW-0963">Cytoplasm</keyword>
<comment type="pathway">
    <text evidence="4 5">Carbohydrate degradation; glycolysis; D-glyceraldehyde 3-phosphate and glycerone phosphate from D-glucose: step 2/4.</text>
</comment>
<dbReference type="CDD" id="cd05015">
    <property type="entry name" value="SIS_PGI_1"/>
    <property type="match status" value="1"/>
</dbReference>
<dbReference type="PANTHER" id="PTHR11469">
    <property type="entry name" value="GLUCOSE-6-PHOSPHATE ISOMERASE"/>
    <property type="match status" value="1"/>
</dbReference>
<dbReference type="GO" id="GO:0051156">
    <property type="term" value="P:glucose 6-phosphate metabolic process"/>
    <property type="evidence" value="ECO:0007669"/>
    <property type="project" value="TreeGrafter"/>
</dbReference>
<keyword evidence="7" id="KW-1185">Reference proteome</keyword>
<evidence type="ECO:0000256" key="2">
    <source>
        <dbReference type="ARBA" id="ARBA00023152"/>
    </source>
</evidence>
<sequence length="442" mass="50154">MVSIDYSLSMQENVPTGITPDELQQVSRQFEQGLYQQMESRFKDGTYAFRQCLSDAREQLPAIKDYVAHQLADMQNFVVVGIGGSNLGNIVLDTAFAGNGRKIYYLDNVEPHKVKHLLQNLDLKRTVFNIITKSGSTSETLANYLVVRRTLEEQRLPLQRHLLFTTDPKKGYLQQLRQRDGIPTFTIPPQLGGRFSVLGAVGFLSSAFKGIDINQLLLGAESAAQELQGTELPRNKGLLLAAIYLQHYRKGRNINVFMPYSDRLYPFGLWFRQLWAESLGKIDQHGQKVGQTPEASLGTVDQHSQVQLYMEGPDDKVITFVKVCHHDDDIALDGEIDYFQGQTMAGLLNTQLHATEMSLKKQKRCSLRLEVDTLSEWNLGYLMYLYMYATVAAGEMLGVNPVDQPGVEEGKQFTYGLLGRPEYQDKKHEYRHLQQSLRNYCV</sequence>
<dbReference type="HAMAP" id="MF_00473">
    <property type="entry name" value="G6P_isomerase"/>
    <property type="match status" value="1"/>
</dbReference>
<feature type="active site" evidence="4">
    <location>
        <position position="411"/>
    </location>
</feature>
<comment type="subcellular location">
    <subcellularLocation>
        <location evidence="4">Cytoplasm</location>
    </subcellularLocation>
</comment>
<accession>A0A7W8DG87</accession>
<dbReference type="UniPathway" id="UPA00109">
    <property type="reaction ID" value="UER00181"/>
</dbReference>
<keyword evidence="1 4" id="KW-0312">Gluconeogenesis</keyword>
<organism evidence="6 7">
    <name type="scientific">Desulfurispira natronophila</name>
    <dbReference type="NCBI Taxonomy" id="682562"/>
    <lineage>
        <taxon>Bacteria</taxon>
        <taxon>Pseudomonadati</taxon>
        <taxon>Chrysiogenota</taxon>
        <taxon>Chrysiogenia</taxon>
        <taxon>Chrysiogenales</taxon>
        <taxon>Chrysiogenaceae</taxon>
        <taxon>Desulfurispira</taxon>
    </lineage>
</organism>
<dbReference type="Pfam" id="PF00342">
    <property type="entry name" value="PGI"/>
    <property type="match status" value="1"/>
</dbReference>
<comment type="similarity">
    <text evidence="4 5">Belongs to the GPI family.</text>
</comment>
<gene>
    <name evidence="4" type="primary">pgi</name>
    <name evidence="6" type="ORF">HNR37_000456</name>
</gene>
<dbReference type="Gene3D" id="3.40.50.10490">
    <property type="entry name" value="Glucose-6-phosphate isomerase like protein, domain 1"/>
    <property type="match status" value="2"/>
</dbReference>
<dbReference type="GO" id="GO:0006094">
    <property type="term" value="P:gluconeogenesis"/>
    <property type="evidence" value="ECO:0007669"/>
    <property type="project" value="UniProtKB-UniRule"/>
</dbReference>
<dbReference type="PROSITE" id="PS51463">
    <property type="entry name" value="P_GLUCOSE_ISOMERASE_3"/>
    <property type="match status" value="1"/>
</dbReference>
<name>A0A7W8DG87_9BACT</name>
<dbReference type="PANTHER" id="PTHR11469:SF1">
    <property type="entry name" value="GLUCOSE-6-PHOSPHATE ISOMERASE"/>
    <property type="match status" value="1"/>
</dbReference>
<evidence type="ECO:0000256" key="4">
    <source>
        <dbReference type="HAMAP-Rule" id="MF_00473"/>
    </source>
</evidence>
<evidence type="ECO:0000256" key="3">
    <source>
        <dbReference type="ARBA" id="ARBA00023235"/>
    </source>
</evidence>
<dbReference type="InterPro" id="IPR001672">
    <property type="entry name" value="G6P_Isomerase"/>
</dbReference>
<dbReference type="AlphaFoldDB" id="A0A7W8DG87"/>
<evidence type="ECO:0000313" key="6">
    <source>
        <dbReference type="EMBL" id="MBB5021150.1"/>
    </source>
</evidence>
<keyword evidence="2 4" id="KW-0324">Glycolysis</keyword>
<dbReference type="UniPathway" id="UPA00138"/>
<dbReference type="GO" id="GO:0005829">
    <property type="term" value="C:cytosol"/>
    <property type="evidence" value="ECO:0007669"/>
    <property type="project" value="TreeGrafter"/>
</dbReference>
<evidence type="ECO:0000256" key="1">
    <source>
        <dbReference type="ARBA" id="ARBA00022432"/>
    </source>
</evidence>
<dbReference type="InterPro" id="IPR035482">
    <property type="entry name" value="SIS_PGI_2"/>
</dbReference>
<dbReference type="EC" id="5.3.1.9" evidence="4"/>
<dbReference type="GO" id="GO:0006096">
    <property type="term" value="P:glycolytic process"/>
    <property type="evidence" value="ECO:0007669"/>
    <property type="project" value="UniProtKB-UniRule"/>
</dbReference>
<reference evidence="6 7" key="1">
    <citation type="submission" date="2020-08" db="EMBL/GenBank/DDBJ databases">
        <title>Genomic Encyclopedia of Type Strains, Phase IV (KMG-IV): sequencing the most valuable type-strain genomes for metagenomic binning, comparative biology and taxonomic classification.</title>
        <authorList>
            <person name="Goeker M."/>
        </authorList>
    </citation>
    <scope>NUCLEOTIDE SEQUENCE [LARGE SCALE GENOMIC DNA]</scope>
    <source>
        <strain evidence="6 7">DSM 22071</strain>
    </source>
</reference>
<dbReference type="EMBL" id="JACHID010000002">
    <property type="protein sequence ID" value="MBB5021150.1"/>
    <property type="molecule type" value="Genomic_DNA"/>
</dbReference>
<dbReference type="InterPro" id="IPR035476">
    <property type="entry name" value="SIS_PGI_1"/>
</dbReference>
<evidence type="ECO:0000313" key="7">
    <source>
        <dbReference type="Proteomes" id="UP000528322"/>
    </source>
</evidence>
<dbReference type="RefSeq" id="WP_183729293.1">
    <property type="nucleotide sequence ID" value="NZ_JACHID010000002.1"/>
</dbReference>
<feature type="active site" description="Proton donor" evidence="4">
    <location>
        <position position="277"/>
    </location>
</feature>
<proteinExistence type="inferred from homology"/>
<keyword evidence="3 4" id="KW-0413">Isomerase</keyword>
<protein>
    <recommendedName>
        <fullName evidence="4">Glucose-6-phosphate isomerase</fullName>
        <shortName evidence="4">GPI</shortName>
        <ecNumber evidence="4">5.3.1.9</ecNumber>
    </recommendedName>
    <alternativeName>
        <fullName evidence="4">Phosphoglucose isomerase</fullName>
        <shortName evidence="4">PGI</shortName>
    </alternativeName>
    <alternativeName>
        <fullName evidence="4">Phosphohexose isomerase</fullName>
        <shortName evidence="4">PHI</shortName>
    </alternativeName>
</protein>
<dbReference type="PRINTS" id="PR00662">
    <property type="entry name" value="G6PISOMERASE"/>
</dbReference>
<dbReference type="Proteomes" id="UP000528322">
    <property type="component" value="Unassembled WGS sequence"/>
</dbReference>
<comment type="catalytic activity">
    <reaction evidence="4 5">
        <text>alpha-D-glucose 6-phosphate = beta-D-fructose 6-phosphate</text>
        <dbReference type="Rhea" id="RHEA:11816"/>
        <dbReference type="ChEBI" id="CHEBI:57634"/>
        <dbReference type="ChEBI" id="CHEBI:58225"/>
        <dbReference type="EC" id="5.3.1.9"/>
    </reaction>
</comment>
<comment type="pathway">
    <text evidence="4">Carbohydrate biosynthesis; gluconeogenesis.</text>
</comment>
<feature type="active site" evidence="4">
    <location>
        <position position="303"/>
    </location>
</feature>
<dbReference type="GO" id="GO:0097367">
    <property type="term" value="F:carbohydrate derivative binding"/>
    <property type="evidence" value="ECO:0007669"/>
    <property type="project" value="InterPro"/>
</dbReference>